<organism evidence="1 2">
    <name type="scientific">Colletotrichum higginsianum (strain IMI 349063)</name>
    <name type="common">Crucifer anthracnose fungus</name>
    <dbReference type="NCBI Taxonomy" id="759273"/>
    <lineage>
        <taxon>Eukaryota</taxon>
        <taxon>Fungi</taxon>
        <taxon>Dikarya</taxon>
        <taxon>Ascomycota</taxon>
        <taxon>Pezizomycotina</taxon>
        <taxon>Sordariomycetes</taxon>
        <taxon>Hypocreomycetidae</taxon>
        <taxon>Glomerellales</taxon>
        <taxon>Glomerellaceae</taxon>
        <taxon>Colletotrichum</taxon>
        <taxon>Colletotrichum destructivum species complex</taxon>
    </lineage>
</organism>
<dbReference type="VEuPathDB" id="FungiDB:CH63R_06703"/>
<protein>
    <submittedName>
        <fullName evidence="1">Uncharacterized protein</fullName>
    </submittedName>
</protein>
<evidence type="ECO:0000313" key="2">
    <source>
        <dbReference type="Proteomes" id="UP000007174"/>
    </source>
</evidence>
<reference evidence="2" key="1">
    <citation type="journal article" date="2012" name="Nat. Genet.">
        <title>Lifestyle transitions in plant pathogenic Colletotrichum fungi deciphered by genome and transcriptome analyses.</title>
        <authorList>
            <person name="O'Connell R.J."/>
            <person name="Thon M.R."/>
            <person name="Hacquard S."/>
            <person name="Amyotte S.G."/>
            <person name="Kleemann J."/>
            <person name="Torres M.F."/>
            <person name="Damm U."/>
            <person name="Buiate E.A."/>
            <person name="Epstein L."/>
            <person name="Alkan N."/>
            <person name="Altmueller J."/>
            <person name="Alvarado-Balderrama L."/>
            <person name="Bauser C.A."/>
            <person name="Becker C."/>
            <person name="Birren B.W."/>
            <person name="Chen Z."/>
            <person name="Choi J."/>
            <person name="Crouch J.A."/>
            <person name="Duvick J.P."/>
            <person name="Farman M.A."/>
            <person name="Gan P."/>
            <person name="Heiman D."/>
            <person name="Henrissat B."/>
            <person name="Howard R.J."/>
            <person name="Kabbage M."/>
            <person name="Koch C."/>
            <person name="Kracher B."/>
            <person name="Kubo Y."/>
            <person name="Law A.D."/>
            <person name="Lebrun M.-H."/>
            <person name="Lee Y.-H."/>
            <person name="Miyara I."/>
            <person name="Moore N."/>
            <person name="Neumann U."/>
            <person name="Nordstroem K."/>
            <person name="Panaccione D.G."/>
            <person name="Panstruga R."/>
            <person name="Place M."/>
            <person name="Proctor R.H."/>
            <person name="Prusky D."/>
            <person name="Rech G."/>
            <person name="Reinhardt R."/>
            <person name="Rollins J.A."/>
            <person name="Rounsley S."/>
            <person name="Schardl C.L."/>
            <person name="Schwartz D.C."/>
            <person name="Shenoy N."/>
            <person name="Shirasu K."/>
            <person name="Sikhakolli U.R."/>
            <person name="Stueber K."/>
            <person name="Sukno S.A."/>
            <person name="Sweigard J.A."/>
            <person name="Takano Y."/>
            <person name="Takahara H."/>
            <person name="Trail F."/>
            <person name="van der Does H.C."/>
            <person name="Voll L.M."/>
            <person name="Will I."/>
            <person name="Young S."/>
            <person name="Zeng Q."/>
            <person name="Zhang J."/>
            <person name="Zhou S."/>
            <person name="Dickman M.B."/>
            <person name="Schulze-Lefert P."/>
            <person name="Ver Loren van Themaat E."/>
            <person name="Ma L.-J."/>
            <person name="Vaillancourt L.J."/>
        </authorList>
    </citation>
    <scope>NUCLEOTIDE SEQUENCE [LARGE SCALE GENOMIC DNA]</scope>
    <source>
        <strain evidence="2">IMI 349063</strain>
    </source>
</reference>
<dbReference type="Proteomes" id="UP000007174">
    <property type="component" value="Unassembled WGS sequence"/>
</dbReference>
<dbReference type="EMBL" id="CACQ02001066">
    <property type="protein sequence ID" value="CCF34231.1"/>
    <property type="molecule type" value="Genomic_DNA"/>
</dbReference>
<gene>
    <name evidence="1" type="ORF">CH063_06264</name>
</gene>
<dbReference type="HOGENOM" id="CLU_204128_0_0_1"/>
<accession>H1V1X9</accession>
<dbReference type="STRING" id="759273.H1V1X9"/>
<proteinExistence type="predicted"/>
<sequence>MTDHSGTGAEDTLVESCTYRVNEYFWLNSLHPTYPIHDAVAETVGAALAAGPNVC</sequence>
<evidence type="ECO:0000313" key="1">
    <source>
        <dbReference type="EMBL" id="CCF34231.1"/>
    </source>
</evidence>
<dbReference type="AlphaFoldDB" id="H1V1X9"/>
<name>H1V1X9_COLHI</name>